<evidence type="ECO:0000256" key="1">
    <source>
        <dbReference type="ARBA" id="ARBA00004141"/>
    </source>
</evidence>
<evidence type="ECO:0000256" key="3">
    <source>
        <dbReference type="ARBA" id="ARBA00022989"/>
    </source>
</evidence>
<dbReference type="GO" id="GO:0016020">
    <property type="term" value="C:membrane"/>
    <property type="evidence" value="ECO:0007669"/>
    <property type="project" value="UniProtKB-SubCell"/>
</dbReference>
<comment type="caution">
    <text evidence="7">The sequence shown here is derived from an EMBL/GenBank/DDBJ whole genome shotgun (WGS) entry which is preliminary data.</text>
</comment>
<dbReference type="InterPro" id="IPR022764">
    <property type="entry name" value="Peptidase_S54_rhomboid_dom"/>
</dbReference>
<feature type="transmembrane region" description="Helical" evidence="5">
    <location>
        <begin position="12"/>
        <end position="33"/>
    </location>
</feature>
<protein>
    <submittedName>
        <fullName evidence="7">Rhomboid family intramembrane serine protease</fullName>
    </submittedName>
</protein>
<organism evidence="7 8">
    <name type="scientific">Sediminimonas qiaohouensis</name>
    <dbReference type="NCBI Taxonomy" id="552061"/>
    <lineage>
        <taxon>Bacteria</taxon>
        <taxon>Pseudomonadati</taxon>
        <taxon>Pseudomonadota</taxon>
        <taxon>Alphaproteobacteria</taxon>
        <taxon>Rhodobacterales</taxon>
        <taxon>Roseobacteraceae</taxon>
        <taxon>Sediminimonas</taxon>
    </lineage>
</organism>
<dbReference type="Proteomes" id="UP000483078">
    <property type="component" value="Unassembled WGS sequence"/>
</dbReference>
<sequence length="228" mass="24481">MSEQTPTPAVNPVSPVVIALFVLIVGVEAMFTLGSQGFVGGPGAVGWRIAAIEKYAFSAPVFDWMWSNNRWPTEHLVRFVSYPFVHGSFMHALFAGGMLLALGKFVGDVFSQLATLAIFVGSCALGALAYGILVTDQIPLFGAFPGVYGMIGAFTYLLWLRLGEEGEHQARAFVLIGALMGIQLVFGLLFGGSKDWVADLAGFGAGFGLSFFLAPGGWAKLRQRIRHK</sequence>
<dbReference type="SUPFAM" id="SSF144091">
    <property type="entry name" value="Rhomboid-like"/>
    <property type="match status" value="1"/>
</dbReference>
<dbReference type="InterPro" id="IPR035952">
    <property type="entry name" value="Rhomboid-like_sf"/>
</dbReference>
<proteinExistence type="predicted"/>
<keyword evidence="7" id="KW-0645">Protease</keyword>
<dbReference type="GO" id="GO:0006508">
    <property type="term" value="P:proteolysis"/>
    <property type="evidence" value="ECO:0007669"/>
    <property type="project" value="UniProtKB-KW"/>
</dbReference>
<gene>
    <name evidence="7" type="ORF">FH759_03685</name>
</gene>
<comment type="subcellular location">
    <subcellularLocation>
        <location evidence="1">Membrane</location>
        <topology evidence="1">Multi-pass membrane protein</topology>
    </subcellularLocation>
</comment>
<accession>A0A7C9HA49</accession>
<keyword evidence="4 5" id="KW-0472">Membrane</keyword>
<evidence type="ECO:0000313" key="8">
    <source>
        <dbReference type="Proteomes" id="UP000483078"/>
    </source>
</evidence>
<dbReference type="EMBL" id="VENJ01000004">
    <property type="protein sequence ID" value="MTJ03784.1"/>
    <property type="molecule type" value="Genomic_DNA"/>
</dbReference>
<keyword evidence="7" id="KW-0378">Hydrolase</keyword>
<dbReference type="GO" id="GO:0004252">
    <property type="term" value="F:serine-type endopeptidase activity"/>
    <property type="evidence" value="ECO:0007669"/>
    <property type="project" value="InterPro"/>
</dbReference>
<evidence type="ECO:0000256" key="2">
    <source>
        <dbReference type="ARBA" id="ARBA00022692"/>
    </source>
</evidence>
<feature type="transmembrane region" description="Helical" evidence="5">
    <location>
        <begin position="113"/>
        <end position="132"/>
    </location>
</feature>
<feature type="transmembrane region" description="Helical" evidence="5">
    <location>
        <begin position="196"/>
        <end position="218"/>
    </location>
</feature>
<feature type="domain" description="Peptidase S54 rhomboid" evidence="6">
    <location>
        <begin position="74"/>
        <end position="214"/>
    </location>
</feature>
<feature type="transmembrane region" description="Helical" evidence="5">
    <location>
        <begin position="138"/>
        <end position="160"/>
    </location>
</feature>
<feature type="transmembrane region" description="Helical" evidence="5">
    <location>
        <begin position="79"/>
        <end position="101"/>
    </location>
</feature>
<evidence type="ECO:0000256" key="4">
    <source>
        <dbReference type="ARBA" id="ARBA00023136"/>
    </source>
</evidence>
<keyword evidence="2 5" id="KW-0812">Transmembrane</keyword>
<feature type="transmembrane region" description="Helical" evidence="5">
    <location>
        <begin position="172"/>
        <end position="190"/>
    </location>
</feature>
<reference evidence="7 8" key="1">
    <citation type="submission" date="2019-06" db="EMBL/GenBank/DDBJ databases">
        <title>Enrichment of Autotrophic Halophilic Microorganisms from Red Sea Brine Pool Using Microbial Electrosynthesis System.</title>
        <authorList>
            <person name="Alqahtani M.F."/>
            <person name="Bajracharya S."/>
            <person name="Katuri K.P."/>
            <person name="Ali M."/>
            <person name="Saikaly P.E."/>
        </authorList>
    </citation>
    <scope>NUCLEOTIDE SEQUENCE [LARGE SCALE GENOMIC DNA]</scope>
    <source>
        <strain evidence="7">MES6</strain>
    </source>
</reference>
<dbReference type="Gene3D" id="1.20.1540.10">
    <property type="entry name" value="Rhomboid-like"/>
    <property type="match status" value="1"/>
</dbReference>
<name>A0A7C9HA49_9RHOB</name>
<keyword evidence="3 5" id="KW-1133">Transmembrane helix</keyword>
<evidence type="ECO:0000313" key="7">
    <source>
        <dbReference type="EMBL" id="MTJ03784.1"/>
    </source>
</evidence>
<evidence type="ECO:0000259" key="6">
    <source>
        <dbReference type="Pfam" id="PF01694"/>
    </source>
</evidence>
<dbReference type="Pfam" id="PF01694">
    <property type="entry name" value="Rhomboid"/>
    <property type="match status" value="1"/>
</dbReference>
<dbReference type="RefSeq" id="WP_273248356.1">
    <property type="nucleotide sequence ID" value="NZ_VENJ01000004.1"/>
</dbReference>
<evidence type="ECO:0000256" key="5">
    <source>
        <dbReference type="SAM" id="Phobius"/>
    </source>
</evidence>
<dbReference type="AlphaFoldDB" id="A0A7C9HA49"/>